<proteinExistence type="predicted"/>
<accession>A0A9K3JTW9</accession>
<keyword evidence="1" id="KW-0472">Membrane</keyword>
<gene>
    <name evidence="2" type="ORF">HanXRQr2_Chr01g0009411</name>
</gene>
<evidence type="ECO:0000313" key="2">
    <source>
        <dbReference type="EMBL" id="KAF5821064.1"/>
    </source>
</evidence>
<comment type="caution">
    <text evidence="2">The sequence shown here is derived from an EMBL/GenBank/DDBJ whole genome shotgun (WGS) entry which is preliminary data.</text>
</comment>
<keyword evidence="1" id="KW-0812">Transmembrane</keyword>
<dbReference type="EMBL" id="MNCJ02000316">
    <property type="protein sequence ID" value="KAF5821064.1"/>
    <property type="molecule type" value="Genomic_DNA"/>
</dbReference>
<organism evidence="2 3">
    <name type="scientific">Helianthus annuus</name>
    <name type="common">Common sunflower</name>
    <dbReference type="NCBI Taxonomy" id="4232"/>
    <lineage>
        <taxon>Eukaryota</taxon>
        <taxon>Viridiplantae</taxon>
        <taxon>Streptophyta</taxon>
        <taxon>Embryophyta</taxon>
        <taxon>Tracheophyta</taxon>
        <taxon>Spermatophyta</taxon>
        <taxon>Magnoliopsida</taxon>
        <taxon>eudicotyledons</taxon>
        <taxon>Gunneridae</taxon>
        <taxon>Pentapetalae</taxon>
        <taxon>asterids</taxon>
        <taxon>campanulids</taxon>
        <taxon>Asterales</taxon>
        <taxon>Asteraceae</taxon>
        <taxon>Asteroideae</taxon>
        <taxon>Heliantheae alliance</taxon>
        <taxon>Heliantheae</taxon>
        <taxon>Helianthus</taxon>
    </lineage>
</organism>
<name>A0A9K3JTW9_HELAN</name>
<keyword evidence="1" id="KW-1133">Transmembrane helix</keyword>
<dbReference type="AlphaFoldDB" id="A0A9K3JTW9"/>
<sequence>MTADQNPRPPGTSCRHRDVGAVAGMVAGDRSQRNNNQHSLSLWLKMRKRKDYLKLRGYLTCGTGNKTHRRSSPSFPDSRICVRTYRRFISDLDCYPESIVIIVASHLILFLLSLLRGGFLSGF</sequence>
<reference evidence="2" key="1">
    <citation type="journal article" date="2017" name="Nature">
        <title>The sunflower genome provides insights into oil metabolism, flowering and Asterid evolution.</title>
        <authorList>
            <person name="Badouin H."/>
            <person name="Gouzy J."/>
            <person name="Grassa C.J."/>
            <person name="Murat F."/>
            <person name="Staton S.E."/>
            <person name="Cottret L."/>
            <person name="Lelandais-Briere C."/>
            <person name="Owens G.L."/>
            <person name="Carrere S."/>
            <person name="Mayjonade B."/>
            <person name="Legrand L."/>
            <person name="Gill N."/>
            <person name="Kane N.C."/>
            <person name="Bowers J.E."/>
            <person name="Hubner S."/>
            <person name="Bellec A."/>
            <person name="Berard A."/>
            <person name="Berges H."/>
            <person name="Blanchet N."/>
            <person name="Boniface M.C."/>
            <person name="Brunel D."/>
            <person name="Catrice O."/>
            <person name="Chaidir N."/>
            <person name="Claudel C."/>
            <person name="Donnadieu C."/>
            <person name="Faraut T."/>
            <person name="Fievet G."/>
            <person name="Helmstetter N."/>
            <person name="King M."/>
            <person name="Knapp S.J."/>
            <person name="Lai Z."/>
            <person name="Le Paslier M.C."/>
            <person name="Lippi Y."/>
            <person name="Lorenzon L."/>
            <person name="Mandel J.R."/>
            <person name="Marage G."/>
            <person name="Marchand G."/>
            <person name="Marquand E."/>
            <person name="Bret-Mestries E."/>
            <person name="Morien E."/>
            <person name="Nambeesan S."/>
            <person name="Nguyen T."/>
            <person name="Pegot-Espagnet P."/>
            <person name="Pouilly N."/>
            <person name="Raftis F."/>
            <person name="Sallet E."/>
            <person name="Schiex T."/>
            <person name="Thomas J."/>
            <person name="Vandecasteele C."/>
            <person name="Vares D."/>
            <person name="Vear F."/>
            <person name="Vautrin S."/>
            <person name="Crespi M."/>
            <person name="Mangin B."/>
            <person name="Burke J.M."/>
            <person name="Salse J."/>
            <person name="Munos S."/>
            <person name="Vincourt P."/>
            <person name="Rieseberg L.H."/>
            <person name="Langlade N.B."/>
        </authorList>
    </citation>
    <scope>NUCLEOTIDE SEQUENCE</scope>
    <source>
        <tissue evidence="2">Leaves</tissue>
    </source>
</reference>
<protein>
    <submittedName>
        <fullName evidence="2">Uncharacterized protein</fullName>
    </submittedName>
</protein>
<dbReference type="Gramene" id="mRNA:HanXRQr2_Chr01g0009411">
    <property type="protein sequence ID" value="mRNA:HanXRQr2_Chr01g0009411"/>
    <property type="gene ID" value="HanXRQr2_Chr01g0009411"/>
</dbReference>
<reference evidence="2" key="2">
    <citation type="submission" date="2020-06" db="EMBL/GenBank/DDBJ databases">
        <title>Helianthus annuus Genome sequencing and assembly Release 2.</title>
        <authorList>
            <person name="Gouzy J."/>
            <person name="Langlade N."/>
            <person name="Munos S."/>
        </authorList>
    </citation>
    <scope>NUCLEOTIDE SEQUENCE</scope>
    <source>
        <tissue evidence="2">Leaves</tissue>
    </source>
</reference>
<evidence type="ECO:0000256" key="1">
    <source>
        <dbReference type="SAM" id="Phobius"/>
    </source>
</evidence>
<feature type="transmembrane region" description="Helical" evidence="1">
    <location>
        <begin position="94"/>
        <end position="115"/>
    </location>
</feature>
<evidence type="ECO:0000313" key="3">
    <source>
        <dbReference type="Proteomes" id="UP000215914"/>
    </source>
</evidence>
<dbReference type="Proteomes" id="UP000215914">
    <property type="component" value="Unassembled WGS sequence"/>
</dbReference>
<keyword evidence="3" id="KW-1185">Reference proteome</keyword>